<accession>A0ABM8K0G7</accession>
<keyword evidence="2" id="KW-1185">Reference proteome</keyword>
<proteinExistence type="predicted"/>
<evidence type="ECO:0000313" key="1">
    <source>
        <dbReference type="EMBL" id="BET98456.1"/>
    </source>
</evidence>
<name>A0ABM8K0G7_9GAMM</name>
<protein>
    <submittedName>
        <fullName evidence="1">Uncharacterized protein</fullName>
    </submittedName>
</protein>
<evidence type="ECO:0000313" key="2">
    <source>
        <dbReference type="Proteomes" id="UP001529514"/>
    </source>
</evidence>
<dbReference type="EMBL" id="AP028978">
    <property type="protein sequence ID" value="BET98456.1"/>
    <property type="molecule type" value="Genomic_DNA"/>
</dbReference>
<gene>
    <name evidence="1" type="ORF">TCT1_33770</name>
</gene>
<sequence length="137" mass="15821">MGGFNGYNDRLNYLKKAIKALKAAHLNQLLDNEKFEFNSSSIYNYKVNSFAWGLWHDPNIITRQGTVKDKDEALRGYERVQELITTNPFRRNELEQKMYGIKKCDVSNYINERIAALKGGERKDGRSENRGRKGKGS</sequence>
<dbReference type="RefSeq" id="WP_374051941.1">
    <property type="nucleotide sequence ID" value="NZ_AP028978.1"/>
</dbReference>
<organism evidence="1 2">
    <name type="scientific">Xenorhabdus taiwanensis</name>
    <dbReference type="NCBI Taxonomy" id="3085177"/>
    <lineage>
        <taxon>Bacteria</taxon>
        <taxon>Pseudomonadati</taxon>
        <taxon>Pseudomonadota</taxon>
        <taxon>Gammaproteobacteria</taxon>
        <taxon>Enterobacterales</taxon>
        <taxon>Morganellaceae</taxon>
        <taxon>Xenorhabdus</taxon>
    </lineage>
</organism>
<reference evidence="1 2" key="1">
    <citation type="submission" date="2023-10" db="EMBL/GenBank/DDBJ databases">
        <title>Xenorhabdus taiwanensis sp. nov., a symbiotic bacterium associated with the entomopathogenic nematode Steinernema taiwanensis.</title>
        <authorList>
            <person name="Tseng C.T."/>
            <person name="Shu H.Y."/>
            <person name="Chen M.H."/>
            <person name="Fang Y.J."/>
            <person name="Wu T.L."/>
            <person name="Lin Y.C."/>
            <person name="Huang C.J."/>
        </authorList>
    </citation>
    <scope>NUCLEOTIDE SEQUENCE [LARGE SCALE GENOMIC DNA]</scope>
    <source>
        <strain evidence="1 2">TCT-1</strain>
    </source>
</reference>
<dbReference type="Proteomes" id="UP001529514">
    <property type="component" value="Chromosome"/>
</dbReference>